<keyword evidence="7" id="KW-0539">Nucleus</keyword>
<keyword evidence="6" id="KW-0811">Translocation</keyword>
<dbReference type="OrthoDB" id="103454at2759"/>
<evidence type="ECO:0000313" key="12">
    <source>
        <dbReference type="Proteomes" id="UP000094236"/>
    </source>
</evidence>
<dbReference type="GO" id="GO:0000972">
    <property type="term" value="P:transcription-dependent tethering of RNA polymerase II gene DNA at nuclear periphery"/>
    <property type="evidence" value="ECO:0007669"/>
    <property type="project" value="TreeGrafter"/>
</dbReference>
<proteinExistence type="inferred from homology"/>
<keyword evidence="3" id="KW-0813">Transport</keyword>
<dbReference type="AlphaFoldDB" id="A0A1E4U2F7"/>
<dbReference type="InterPro" id="IPR037624">
    <property type="entry name" value="Nup133-like"/>
</dbReference>
<sequence length="1246" mass="145639">MSTLFTARKLKNNSKAAYRNDESDANNNNKNNNKNNEAQEFKTITATETAATATATTTTAVSPTSSSGDSFVELTRTDKYKVLKLPDLPSVIANDIEAHILQYGSSIYKNYSILIDNSSIYIYHFKEHGIAMAFSYALNPYALKPFALLVDNNNDVTDEELDDPGLVIIDSYTGSLKYYESINNAPALKVLNYKILDMNLNLNKNEFVTECEYVKDMDSIFITTNFKKVSLINLRDNLGKPKLNKIDIMSGIWGSMKLFGSIFKGGMKLDYDLSDYIINSSRIVSIKKKENRLAIQDSDGNFHLFEIKSNNKVVELFQKNLKETLASFIEPLYPNVFRSFKVLDMIPLPLKNVYLVLISFNKDEDDDDNDDEKYLVLYSVEINESTKSVTLYSTYKSTCYIATKLDRPKLVLPKPFNFCYIVLESSVIMIEVMTSLKPIDMSNANYKPRWEDAITLKRGVSVVGYDHSQSIENGLMLVTSRSGILKIERIPDENDTEPTEMSDYEYNLKLQQRPMMYIKSYIEQAIYNHTDGSLDNPVFFKFPKYQYLTKDVENAILNVINDLVFNKNFKDSYKNYPSVDDFLIQINLTYEKLINYIVENFISAISNDLKIFILKKYEKLKIAKEFYSSFNSSLPGRYNTILIKSIKDIVNDEEVKEKNMISFFYFNKLDKIDELISAFITNFLEDIGPRVENIDASKIANILNLTFVNGYIDIEKTLRYNAQNLDLWNYDETTLLVKPFSVESSLLLFKVNEIFKLFYKNYYELLLQKSFKDDFLFKIGSDLLGIAEFLFYIFNDSISYLSKTEKTKSQLLLELTTEYEETKSKWLDILILFDRKELILRMAENFEDMLTITEILDHNRIRFKTEPDSKDLLKEETAFIENTFNLYFEKFKYRFASCFYKYLIKNKDFKILFFRFSKYATYLDQFFKENRQYANISWIKYLLDEKFEKAGLTLIDCKEEKYITNRSLQLSTAKLSLLSIRTEFRDKQYLDNLIKEISLDLKIISYQKELYENILQFLIDDNDINKQESNVMNNLTKNDYFGKNPATNFKENFFKKEVSKFLSNKILTKYELIDLLTMIDLTLNSSLELNFAKGFNILKIADSDNFEYKLFFRRLFIVDDWKKINSEIKQVNDTGKNDDSNLELIKNTVLFKNVREILRESAENTIVFSTFSEFENISQVSISELKRWLQLDDSDLLKKIYQDILVETEILKENFTRHGLRDYIKLVSTFYNNDISDYQDIQMTEG</sequence>
<evidence type="ECO:0000256" key="2">
    <source>
        <dbReference type="ARBA" id="ARBA00005569"/>
    </source>
</evidence>
<dbReference type="InterPro" id="IPR014908">
    <property type="entry name" value="Nucleoporin_Nup133/Nup155_N"/>
</dbReference>
<dbReference type="Pfam" id="PF03177">
    <property type="entry name" value="Nucleoporin_C"/>
    <property type="match status" value="1"/>
</dbReference>
<dbReference type="GO" id="GO:0016973">
    <property type="term" value="P:poly(A)+ mRNA export from nucleus"/>
    <property type="evidence" value="ECO:0007669"/>
    <property type="project" value="TreeGrafter"/>
</dbReference>
<evidence type="ECO:0000256" key="4">
    <source>
        <dbReference type="ARBA" id="ARBA00022816"/>
    </source>
</evidence>
<accession>A0A1E4U2F7</accession>
<protein>
    <submittedName>
        <fullName evidence="11">Uncharacterized protein</fullName>
    </submittedName>
</protein>
<keyword evidence="4" id="KW-0509">mRNA transport</keyword>
<gene>
    <name evidence="11" type="ORF">PACTADRAFT_185398</name>
</gene>
<comment type="similarity">
    <text evidence="2">Belongs to the nucleoporin Nup133 family.</text>
</comment>
<evidence type="ECO:0000256" key="3">
    <source>
        <dbReference type="ARBA" id="ARBA00022448"/>
    </source>
</evidence>
<keyword evidence="5" id="KW-0653">Protein transport</keyword>
<evidence type="ECO:0000256" key="1">
    <source>
        <dbReference type="ARBA" id="ARBA00004259"/>
    </source>
</evidence>
<comment type="subcellular location">
    <subcellularLocation>
        <location evidence="1">Nucleus envelope</location>
    </subcellularLocation>
</comment>
<dbReference type="Pfam" id="PF08801">
    <property type="entry name" value="Nucleoporin_N"/>
    <property type="match status" value="1"/>
</dbReference>
<dbReference type="Gene3D" id="1.20.58.1380">
    <property type="match status" value="1"/>
</dbReference>
<dbReference type="GO" id="GO:0017056">
    <property type="term" value="F:structural constituent of nuclear pore"/>
    <property type="evidence" value="ECO:0007669"/>
    <property type="project" value="InterPro"/>
</dbReference>
<evidence type="ECO:0000256" key="7">
    <source>
        <dbReference type="ARBA" id="ARBA00023242"/>
    </source>
</evidence>
<name>A0A1E4U2F7_PACTA</name>
<organism evidence="11 12">
    <name type="scientific">Pachysolen tannophilus NRRL Y-2460</name>
    <dbReference type="NCBI Taxonomy" id="669874"/>
    <lineage>
        <taxon>Eukaryota</taxon>
        <taxon>Fungi</taxon>
        <taxon>Dikarya</taxon>
        <taxon>Ascomycota</taxon>
        <taxon>Saccharomycotina</taxon>
        <taxon>Pichiomycetes</taxon>
        <taxon>Pachysolenaceae</taxon>
        <taxon>Pachysolen</taxon>
    </lineage>
</organism>
<keyword evidence="12" id="KW-1185">Reference proteome</keyword>
<feature type="domain" description="Nucleoporin Nup133/Nup155-like C-terminal" evidence="9">
    <location>
        <begin position="851"/>
        <end position="1222"/>
    </location>
</feature>
<dbReference type="InterPro" id="IPR007187">
    <property type="entry name" value="Nucleoporin_Nup133/Nup155_C"/>
</dbReference>
<feature type="domain" description="Nucleoporin Nup133/Nup155-like N-terminal" evidence="10">
    <location>
        <begin position="75"/>
        <end position="485"/>
    </location>
</feature>
<reference evidence="12" key="1">
    <citation type="submission" date="2016-05" db="EMBL/GenBank/DDBJ databases">
        <title>Comparative genomics of biotechnologically important yeasts.</title>
        <authorList>
            <consortium name="DOE Joint Genome Institute"/>
            <person name="Riley R."/>
            <person name="Haridas S."/>
            <person name="Wolfe K.H."/>
            <person name="Lopes M.R."/>
            <person name="Hittinger C.T."/>
            <person name="Goker M."/>
            <person name="Salamov A."/>
            <person name="Wisecaver J."/>
            <person name="Long T.M."/>
            <person name="Aerts A.L."/>
            <person name="Barry K."/>
            <person name="Choi C."/>
            <person name="Clum A."/>
            <person name="Coughlan A.Y."/>
            <person name="Deshpande S."/>
            <person name="Douglass A.P."/>
            <person name="Hanson S.J."/>
            <person name="Klenk H.-P."/>
            <person name="Labutti K."/>
            <person name="Lapidus A."/>
            <person name="Lindquist E."/>
            <person name="Lipzen A."/>
            <person name="Meier-Kolthoff J.P."/>
            <person name="Ohm R.A."/>
            <person name="Otillar R.P."/>
            <person name="Pangilinan J."/>
            <person name="Peng Y."/>
            <person name="Rokas A."/>
            <person name="Rosa C.A."/>
            <person name="Scheuner C."/>
            <person name="Sibirny A.A."/>
            <person name="Slot J.C."/>
            <person name="Stielow J.B."/>
            <person name="Sun H."/>
            <person name="Kurtzman C.P."/>
            <person name="Blackwell M."/>
            <person name="Grigoriev I.V."/>
            <person name="Jeffries T.W."/>
        </authorList>
    </citation>
    <scope>NUCLEOTIDE SEQUENCE [LARGE SCALE GENOMIC DNA]</scope>
    <source>
        <strain evidence="12">NRRL Y-2460</strain>
    </source>
</reference>
<feature type="compositionally biased region" description="Low complexity" evidence="8">
    <location>
        <begin position="26"/>
        <end position="35"/>
    </location>
</feature>
<feature type="region of interest" description="Disordered" evidence="8">
    <location>
        <begin position="12"/>
        <end position="35"/>
    </location>
</feature>
<dbReference type="PANTHER" id="PTHR13405:SF11">
    <property type="entry name" value="NUCLEAR PORE COMPLEX PROTEIN NUP133"/>
    <property type="match status" value="1"/>
</dbReference>
<evidence type="ECO:0000259" key="9">
    <source>
        <dbReference type="Pfam" id="PF03177"/>
    </source>
</evidence>
<dbReference type="EMBL" id="KV454011">
    <property type="protein sequence ID" value="ODV98180.1"/>
    <property type="molecule type" value="Genomic_DNA"/>
</dbReference>
<evidence type="ECO:0000256" key="8">
    <source>
        <dbReference type="SAM" id="MobiDB-lite"/>
    </source>
</evidence>
<dbReference type="GO" id="GO:0006606">
    <property type="term" value="P:protein import into nucleus"/>
    <property type="evidence" value="ECO:0007669"/>
    <property type="project" value="TreeGrafter"/>
</dbReference>
<evidence type="ECO:0000313" key="11">
    <source>
        <dbReference type="EMBL" id="ODV98180.1"/>
    </source>
</evidence>
<evidence type="ECO:0000256" key="5">
    <source>
        <dbReference type="ARBA" id="ARBA00022927"/>
    </source>
</evidence>
<dbReference type="Gene3D" id="2.130.10.10">
    <property type="entry name" value="YVTN repeat-like/Quinoprotein amine dehydrogenase"/>
    <property type="match status" value="1"/>
</dbReference>
<evidence type="ECO:0000259" key="10">
    <source>
        <dbReference type="Pfam" id="PF08801"/>
    </source>
</evidence>
<evidence type="ECO:0000256" key="6">
    <source>
        <dbReference type="ARBA" id="ARBA00023010"/>
    </source>
</evidence>
<dbReference type="STRING" id="669874.A0A1E4U2F7"/>
<dbReference type="PANTHER" id="PTHR13405">
    <property type="entry name" value="NUCLEAR PORE COMPLEX PROTEIN NUP133"/>
    <property type="match status" value="1"/>
</dbReference>
<dbReference type="GO" id="GO:0031080">
    <property type="term" value="C:nuclear pore outer ring"/>
    <property type="evidence" value="ECO:0007669"/>
    <property type="project" value="TreeGrafter"/>
</dbReference>
<dbReference type="InterPro" id="IPR015943">
    <property type="entry name" value="WD40/YVTN_repeat-like_dom_sf"/>
</dbReference>
<dbReference type="Proteomes" id="UP000094236">
    <property type="component" value="Unassembled WGS sequence"/>
</dbReference>